<feature type="non-terminal residue" evidence="1">
    <location>
        <position position="1"/>
    </location>
</feature>
<accession>X0T0R6</accession>
<name>X0T0R6_9ZZZZ</name>
<reference evidence="1" key="1">
    <citation type="journal article" date="2014" name="Front. Microbiol.">
        <title>High frequency of phylogenetically diverse reductive dehalogenase-homologous genes in deep subseafloor sedimentary metagenomes.</title>
        <authorList>
            <person name="Kawai M."/>
            <person name="Futagami T."/>
            <person name="Toyoda A."/>
            <person name="Takaki Y."/>
            <person name="Nishi S."/>
            <person name="Hori S."/>
            <person name="Arai W."/>
            <person name="Tsubouchi T."/>
            <person name="Morono Y."/>
            <person name="Uchiyama I."/>
            <person name="Ito T."/>
            <person name="Fujiyama A."/>
            <person name="Inagaki F."/>
            <person name="Takami H."/>
        </authorList>
    </citation>
    <scope>NUCLEOTIDE SEQUENCE</scope>
    <source>
        <strain evidence="1">Expedition CK06-06</strain>
    </source>
</reference>
<protein>
    <submittedName>
        <fullName evidence="1">Uncharacterized protein</fullName>
    </submittedName>
</protein>
<evidence type="ECO:0000313" key="1">
    <source>
        <dbReference type="EMBL" id="GAF69645.1"/>
    </source>
</evidence>
<organism evidence="1">
    <name type="scientific">marine sediment metagenome</name>
    <dbReference type="NCBI Taxonomy" id="412755"/>
    <lineage>
        <taxon>unclassified sequences</taxon>
        <taxon>metagenomes</taxon>
        <taxon>ecological metagenomes</taxon>
    </lineage>
</organism>
<proteinExistence type="predicted"/>
<gene>
    <name evidence="1" type="ORF">S01H1_02598</name>
</gene>
<sequence length="75" mass="8393">AWQQEVGRAIADAYGEERFDPETFVCMGAGTPIGYPIIDFEVEPLDWEVFRHVDRERGDSLLGIAWMPGAPPGWA</sequence>
<dbReference type="AlphaFoldDB" id="X0T0R6"/>
<dbReference type="EMBL" id="BARS01001281">
    <property type="protein sequence ID" value="GAF69645.1"/>
    <property type="molecule type" value="Genomic_DNA"/>
</dbReference>
<comment type="caution">
    <text evidence="1">The sequence shown here is derived from an EMBL/GenBank/DDBJ whole genome shotgun (WGS) entry which is preliminary data.</text>
</comment>